<evidence type="ECO:0000313" key="1">
    <source>
        <dbReference type="EMBL" id="WWE91999.1"/>
    </source>
</evidence>
<dbReference type="Proteomes" id="UP000500895">
    <property type="component" value="Chromosome"/>
</dbReference>
<dbReference type="EMBL" id="CP050066">
    <property type="protein sequence ID" value="WWE91999.1"/>
    <property type="molecule type" value="Genomic_DNA"/>
</dbReference>
<proteinExistence type="predicted"/>
<accession>A0AAJ6N4F7</accession>
<sequence length="107" mass="11818">MVVGRRCGRSHNQRHRDGGNCPDCQRCGSGLEISELGYLEPGGPGFGRVRLDEKVHDYFLELKSLRGMQIFCSVSRTVLSPPAVVLLQRFANCIAAFSRFASMLATD</sequence>
<name>A0AAJ6N4F7_9BRAD</name>
<dbReference type="RefSeq" id="WP_334265886.1">
    <property type="nucleotide sequence ID" value="NZ_CP050066.2"/>
</dbReference>
<gene>
    <name evidence="1" type="ORF">HAV00_32970</name>
</gene>
<protein>
    <submittedName>
        <fullName evidence="1">Uncharacterized protein</fullName>
    </submittedName>
</protein>
<dbReference type="AlphaFoldDB" id="A0AAJ6N4F7"/>
<reference evidence="1 2" key="1">
    <citation type="journal article" date="2020" name="Int. J. Syst. Evol. Microbiol.">
        <title>Description and complete genome sequences of Bradyrhizobium symbiodeficiens sp. nov., a non-symbiotic bacterium associated with legumes native to Canada.</title>
        <authorList>
            <person name="Bromfield E.S.P."/>
            <person name="Cloutier S."/>
            <person name="Nguyen H.D.T."/>
        </authorList>
    </citation>
    <scope>NUCLEOTIDE SEQUENCE [LARGE SCALE GENOMIC DNA]</scope>
    <source>
        <strain evidence="1 2">101S1MB</strain>
    </source>
</reference>
<organism evidence="1 2">
    <name type="scientific">Bradyrhizobium symbiodeficiens</name>
    <dbReference type="NCBI Taxonomy" id="1404367"/>
    <lineage>
        <taxon>Bacteria</taxon>
        <taxon>Pseudomonadati</taxon>
        <taxon>Pseudomonadota</taxon>
        <taxon>Alphaproteobacteria</taxon>
        <taxon>Hyphomicrobiales</taxon>
        <taxon>Nitrobacteraceae</taxon>
        <taxon>Bradyrhizobium</taxon>
    </lineage>
</organism>
<evidence type="ECO:0000313" key="2">
    <source>
        <dbReference type="Proteomes" id="UP000500895"/>
    </source>
</evidence>